<evidence type="ECO:0000259" key="9">
    <source>
        <dbReference type="Pfam" id="PF22536"/>
    </source>
</evidence>
<dbReference type="InterPro" id="IPR039748">
    <property type="entry name" value="RPC3"/>
</dbReference>
<dbReference type="GO" id="GO:0006351">
    <property type="term" value="P:DNA-templated transcription"/>
    <property type="evidence" value="ECO:0007669"/>
    <property type="project" value="InterPro"/>
</dbReference>
<gene>
    <name evidence="11" type="primary">LOC106746153</name>
</gene>
<evidence type="ECO:0000256" key="3">
    <source>
        <dbReference type="ARBA" id="ARBA00022478"/>
    </source>
</evidence>
<dbReference type="AlphaFoldDB" id="A0A6P3XIR4"/>
<dbReference type="InterPro" id="IPR008806">
    <property type="entry name" value="RNA_pol_III_Rpc82_C"/>
</dbReference>
<dbReference type="InterPro" id="IPR036388">
    <property type="entry name" value="WH-like_DNA-bd_sf"/>
</dbReference>
<dbReference type="CTD" id="10623"/>
<feature type="domain" description="DNA-directed RNA polymerase III subunit RPC3 winged-helix" evidence="9">
    <location>
        <begin position="316"/>
        <end position="393"/>
    </location>
</feature>
<dbReference type="Proteomes" id="UP000515204">
    <property type="component" value="Unplaced"/>
</dbReference>
<dbReference type="Pfam" id="PF05645">
    <property type="entry name" value="RNA_pol_Rpc82"/>
    <property type="match status" value="1"/>
</dbReference>
<dbReference type="Gene3D" id="6.10.140.1450">
    <property type="match status" value="1"/>
</dbReference>
<dbReference type="Gene3D" id="1.10.10.10">
    <property type="entry name" value="Winged helix-like DNA-binding domain superfamily/Winged helix DNA-binding domain"/>
    <property type="match status" value="4"/>
</dbReference>
<keyword evidence="10" id="KW-1185">Reference proteome</keyword>
<comment type="subunit">
    <text evidence="6">Component of the RNA polymerase III (Pol III) complex consisting of 17 subunits.</text>
</comment>
<reference evidence="11" key="1">
    <citation type="submission" date="2025-08" db="UniProtKB">
        <authorList>
            <consortium name="RefSeq"/>
        </authorList>
    </citation>
    <scope>IDENTIFICATION</scope>
</reference>
<keyword evidence="4 6" id="KW-0804">Transcription</keyword>
<sequence>MSAVYNKLCSLLLEEHFGPIVQRVGTDLINNGGRSLHLILSTVDLPSAKVKEGLYVLIKYGFVTYHVDQKTTLYTIDCKKIIMILRYPRYMFLVKTHCGNDSEIMLEEVLKHGYITASDMIIKTYKKIQELPSSQEPSIPNLKETFELLVKNQFLMRSHSFDTMLEDTKPDYNLPNLNLRAIANLLQNEKGDPGDSKIYWKINFDRFTQDLRDQVVTSAISRRLDTNAGELMTQLINLMYLRTAPWADTSNPIPYTEIKDAVKKLNYPELEQYLEQYLHLIEEDNSQFIMRVGDSGGGQYSVNMKNAYNQLAWTTLENIVTEKYGSKAARIFRLVRNKTSVELEQIQQGAMMPAKQVKLLTYTLAQENYIQVQEMKRSGVSAGPMKTFFMFYIDLNRVVQMQVEHCYHALYNIIQRRDHESTSNKRMIDKQLRVEILTSNLKEHGATEEQLADIAEMMTPSEKQQLEKVQKSIKKLSAAELLIDETLFLLHMYQRYH</sequence>
<dbReference type="Pfam" id="PF22536">
    <property type="entry name" value="WHD_POLR3C"/>
    <property type="match status" value="1"/>
</dbReference>
<accession>A0A6P3XIR4</accession>
<evidence type="ECO:0000313" key="10">
    <source>
        <dbReference type="Proteomes" id="UP000515204"/>
    </source>
</evidence>
<evidence type="ECO:0000256" key="2">
    <source>
        <dbReference type="ARBA" id="ARBA00007206"/>
    </source>
</evidence>
<dbReference type="GO" id="GO:0005666">
    <property type="term" value="C:RNA polymerase III complex"/>
    <property type="evidence" value="ECO:0007669"/>
    <property type="project" value="UniProtKB-UniRule"/>
</dbReference>
<proteinExistence type="inferred from homology"/>
<keyword evidence="5 6" id="KW-0539">Nucleus</keyword>
<dbReference type="Pfam" id="PF20912">
    <property type="entry name" value="RPC3_helical"/>
    <property type="match status" value="1"/>
</dbReference>
<evidence type="ECO:0000256" key="4">
    <source>
        <dbReference type="ARBA" id="ARBA00023163"/>
    </source>
</evidence>
<comment type="subcellular location">
    <subcellularLocation>
        <location evidence="1 6">Nucleus</location>
    </subcellularLocation>
</comment>
<dbReference type="PANTHER" id="PTHR12949:SF0">
    <property type="entry name" value="DNA-DIRECTED RNA POLYMERASE III SUBUNIT RPC3"/>
    <property type="match status" value="1"/>
</dbReference>
<evidence type="ECO:0000256" key="5">
    <source>
        <dbReference type="ARBA" id="ARBA00023242"/>
    </source>
</evidence>
<comment type="similarity">
    <text evidence="2 6">Belongs to the eukaryotic RPC3/POLR3C RNA polymerase subunit family.</text>
</comment>
<dbReference type="InterPro" id="IPR013197">
    <property type="entry name" value="RNA_pol_III_RPC82-rel_HTH"/>
</dbReference>
<evidence type="ECO:0000259" key="8">
    <source>
        <dbReference type="Pfam" id="PF08221"/>
    </source>
</evidence>
<feature type="domain" description="RNA polymerase III subunit RPC82-related helix-turn-helix" evidence="8">
    <location>
        <begin position="7"/>
        <end position="67"/>
    </location>
</feature>
<keyword evidence="3 6" id="KW-0240">DNA-directed RNA polymerase</keyword>
<dbReference type="InterPro" id="IPR055207">
    <property type="entry name" value="POLR3C_WHD"/>
</dbReference>
<evidence type="ECO:0000256" key="6">
    <source>
        <dbReference type="RuleBase" id="RU367076"/>
    </source>
</evidence>
<protein>
    <recommendedName>
        <fullName evidence="6">DNA-directed RNA polymerase III subunit RPC3</fullName>
        <shortName evidence="6">RNA polymerase III subunit C3</shortName>
    </recommendedName>
</protein>
<feature type="domain" description="RNA polymerase III Rpc82 C -terminal" evidence="7">
    <location>
        <begin position="194"/>
        <end position="311"/>
    </location>
</feature>
<dbReference type="GeneID" id="106746153"/>
<dbReference type="OrthoDB" id="272392at2759"/>
<dbReference type="RefSeq" id="XP_014477893.1">
    <property type="nucleotide sequence ID" value="XM_014622407.1"/>
</dbReference>
<evidence type="ECO:0000313" key="11">
    <source>
        <dbReference type="RefSeq" id="XP_014477893.1"/>
    </source>
</evidence>
<dbReference type="Pfam" id="PF08221">
    <property type="entry name" value="HTH_9"/>
    <property type="match status" value="1"/>
</dbReference>
<dbReference type="PANTHER" id="PTHR12949">
    <property type="entry name" value="RNA POLYMERASE III DNA DIRECTED -RELATED"/>
    <property type="match status" value="1"/>
</dbReference>
<evidence type="ECO:0000256" key="1">
    <source>
        <dbReference type="ARBA" id="ARBA00004123"/>
    </source>
</evidence>
<name>A0A6P3XIR4_DINQU</name>
<organism evidence="10 11">
    <name type="scientific">Dinoponera quadriceps</name>
    <name type="common">South American ant</name>
    <dbReference type="NCBI Taxonomy" id="609295"/>
    <lineage>
        <taxon>Eukaryota</taxon>
        <taxon>Metazoa</taxon>
        <taxon>Ecdysozoa</taxon>
        <taxon>Arthropoda</taxon>
        <taxon>Hexapoda</taxon>
        <taxon>Insecta</taxon>
        <taxon>Pterygota</taxon>
        <taxon>Neoptera</taxon>
        <taxon>Endopterygota</taxon>
        <taxon>Hymenoptera</taxon>
        <taxon>Apocrita</taxon>
        <taxon>Aculeata</taxon>
        <taxon>Formicoidea</taxon>
        <taxon>Formicidae</taxon>
        <taxon>Ponerinae</taxon>
        <taxon>Ponerini</taxon>
        <taxon>Dinoponera</taxon>
    </lineage>
</organism>
<dbReference type="KEGG" id="dqu:106746153"/>
<evidence type="ECO:0000259" key="7">
    <source>
        <dbReference type="Pfam" id="PF05645"/>
    </source>
</evidence>
<comment type="function">
    <text evidence="6">DNA-dependent RNA polymerase catalyzes the transcription of DNA into RNA using the four ribonucleoside triphosphates as substrates. Specific core component of RNA polymerase III which synthesizes small RNAs, such as 5S rRNA and tRNAs.</text>
</comment>
<dbReference type="FunFam" id="1.10.10.10:FF:000199">
    <property type="entry name" value="DNA-directed RNA polymerase III subunit RPC3"/>
    <property type="match status" value="1"/>
</dbReference>
<dbReference type="GO" id="GO:0003697">
    <property type="term" value="F:single-stranded DNA binding"/>
    <property type="evidence" value="ECO:0007669"/>
    <property type="project" value="UniProtKB-UniRule"/>
</dbReference>